<gene>
    <name evidence="10" type="ORF">S40285_08751</name>
</gene>
<dbReference type="PANTHER" id="PTHR24305:SF232">
    <property type="entry name" value="P450, PUTATIVE (EUROFUNG)-RELATED"/>
    <property type="match status" value="1"/>
</dbReference>
<dbReference type="PANTHER" id="PTHR24305">
    <property type="entry name" value="CYTOCHROME P450"/>
    <property type="match status" value="1"/>
</dbReference>
<evidence type="ECO:0000256" key="4">
    <source>
        <dbReference type="ARBA" id="ARBA00022617"/>
    </source>
</evidence>
<sequence length="508" mass="57770">MDTLSQAWPLLGVSVLAGWLYIVYLYFFHPLSHYPGPFLAKFTDYWRYRDVRGRRSHETMIALHERYGPVVRTGPNTLSIGDPAYIPKIYGPGHGFLKSAFYHPLQAWVGSTIGYNLFTTRDAHFHSAIKHPVASAYGFQSALELEPVVSDCITTFVRRLGEDIVDANGKEKKACDLASWMQFYAFDVIAIMTWGKAFGFLDRGEDVNHMIQRLDARLDTIASMSQMPWIDWLKNKNQLVSLFKDKTNAFARLAASLIQDRQACIKTEGVKPGPRLFIDRFLDAQRAYPKIIDDRAVIICTTSNVVAGSDTVAIALRTIMYMVLRHPLIQARLLTEIDAASLSFPVTWTESQQLPYLDAVIQESLRIHPPVGMVLERVVPAEGLTMLDGKRIPAGVQVGVHPWAVHLLDSVWGPEPKEFRPERWLQGPTETVKEHQARVATMKRTSLAFRAGSRQCMGKHLSTVQIAKLIPSLFMKYRFELVEENRDWNVVCSWFVRQADIDVHIKRR</sequence>
<protein>
    <submittedName>
        <fullName evidence="10">Uncharacterized protein</fullName>
    </submittedName>
</protein>
<proteinExistence type="inferred from homology"/>
<keyword evidence="11" id="KW-1185">Reference proteome</keyword>
<dbReference type="Gene3D" id="1.10.630.10">
    <property type="entry name" value="Cytochrome P450"/>
    <property type="match status" value="1"/>
</dbReference>
<dbReference type="GO" id="GO:0005506">
    <property type="term" value="F:iron ion binding"/>
    <property type="evidence" value="ECO:0007669"/>
    <property type="project" value="InterPro"/>
</dbReference>
<dbReference type="OrthoDB" id="3934656at2759"/>
<dbReference type="GO" id="GO:0016705">
    <property type="term" value="F:oxidoreductase activity, acting on paired donors, with incorporation or reduction of molecular oxygen"/>
    <property type="evidence" value="ECO:0007669"/>
    <property type="project" value="InterPro"/>
</dbReference>
<keyword evidence="7" id="KW-0503">Monooxygenase</keyword>
<dbReference type="InterPro" id="IPR036396">
    <property type="entry name" value="Cyt_P450_sf"/>
</dbReference>
<keyword evidence="9" id="KW-0472">Membrane</keyword>
<organism evidence="10 11">
    <name type="scientific">Stachybotrys chlorohalonatus (strain IBT 40285)</name>
    <dbReference type="NCBI Taxonomy" id="1283841"/>
    <lineage>
        <taxon>Eukaryota</taxon>
        <taxon>Fungi</taxon>
        <taxon>Dikarya</taxon>
        <taxon>Ascomycota</taxon>
        <taxon>Pezizomycotina</taxon>
        <taxon>Sordariomycetes</taxon>
        <taxon>Hypocreomycetidae</taxon>
        <taxon>Hypocreales</taxon>
        <taxon>Stachybotryaceae</taxon>
        <taxon>Stachybotrys</taxon>
    </lineage>
</organism>
<evidence type="ECO:0000313" key="11">
    <source>
        <dbReference type="Proteomes" id="UP000028524"/>
    </source>
</evidence>
<dbReference type="PRINTS" id="PR00465">
    <property type="entry name" value="EP450IV"/>
</dbReference>
<dbReference type="PRINTS" id="PR00385">
    <property type="entry name" value="P450"/>
</dbReference>
<accession>A0A084QV50</accession>
<evidence type="ECO:0000256" key="9">
    <source>
        <dbReference type="SAM" id="Phobius"/>
    </source>
</evidence>
<evidence type="ECO:0000313" key="10">
    <source>
        <dbReference type="EMBL" id="KFA67835.1"/>
    </source>
</evidence>
<evidence type="ECO:0000256" key="1">
    <source>
        <dbReference type="ARBA" id="ARBA00001971"/>
    </source>
</evidence>
<evidence type="ECO:0000256" key="5">
    <source>
        <dbReference type="ARBA" id="ARBA00022723"/>
    </source>
</evidence>
<dbReference type="Pfam" id="PF00067">
    <property type="entry name" value="p450"/>
    <property type="match status" value="1"/>
</dbReference>
<comment type="pathway">
    <text evidence="2">Mycotoxin biosynthesis.</text>
</comment>
<dbReference type="GO" id="GO:0004497">
    <property type="term" value="F:monooxygenase activity"/>
    <property type="evidence" value="ECO:0007669"/>
    <property type="project" value="UniProtKB-KW"/>
</dbReference>
<evidence type="ECO:0000256" key="8">
    <source>
        <dbReference type="PIRSR" id="PIRSR602403-1"/>
    </source>
</evidence>
<evidence type="ECO:0000256" key="7">
    <source>
        <dbReference type="ARBA" id="ARBA00023033"/>
    </source>
</evidence>
<name>A0A084QV50_STAC4</name>
<dbReference type="InParanoid" id="A0A084QV50"/>
<dbReference type="Proteomes" id="UP000028524">
    <property type="component" value="Unassembled WGS sequence"/>
</dbReference>
<keyword evidence="4 8" id="KW-0349">Heme</keyword>
<evidence type="ECO:0000256" key="2">
    <source>
        <dbReference type="ARBA" id="ARBA00004685"/>
    </source>
</evidence>
<evidence type="ECO:0000256" key="3">
    <source>
        <dbReference type="ARBA" id="ARBA00010617"/>
    </source>
</evidence>
<dbReference type="InterPro" id="IPR050121">
    <property type="entry name" value="Cytochrome_P450_monoxygenase"/>
</dbReference>
<keyword evidence="6 8" id="KW-0408">Iron</keyword>
<dbReference type="InterPro" id="IPR002403">
    <property type="entry name" value="Cyt_P450_E_grp-IV"/>
</dbReference>
<evidence type="ECO:0000256" key="6">
    <source>
        <dbReference type="ARBA" id="ARBA00023004"/>
    </source>
</evidence>
<keyword evidence="7" id="KW-0560">Oxidoreductase</keyword>
<dbReference type="CDD" id="cd11060">
    <property type="entry name" value="CYP57A1-like"/>
    <property type="match status" value="1"/>
</dbReference>
<comment type="similarity">
    <text evidence="3">Belongs to the cytochrome P450 family.</text>
</comment>
<dbReference type="OMA" id="LRTIMYM"/>
<dbReference type="SUPFAM" id="SSF48264">
    <property type="entry name" value="Cytochrome P450"/>
    <property type="match status" value="1"/>
</dbReference>
<feature type="transmembrane region" description="Helical" evidence="9">
    <location>
        <begin position="7"/>
        <end position="27"/>
    </location>
</feature>
<dbReference type="STRING" id="1283841.A0A084QV50"/>
<feature type="binding site" description="axial binding residue" evidence="8">
    <location>
        <position position="456"/>
    </location>
    <ligand>
        <name>heme</name>
        <dbReference type="ChEBI" id="CHEBI:30413"/>
    </ligand>
    <ligandPart>
        <name>Fe</name>
        <dbReference type="ChEBI" id="CHEBI:18248"/>
    </ligandPart>
</feature>
<dbReference type="GO" id="GO:0020037">
    <property type="term" value="F:heme binding"/>
    <property type="evidence" value="ECO:0007669"/>
    <property type="project" value="InterPro"/>
</dbReference>
<dbReference type="HOGENOM" id="CLU_001570_14_0_1"/>
<dbReference type="EMBL" id="KL660098">
    <property type="protein sequence ID" value="KFA67835.1"/>
    <property type="molecule type" value="Genomic_DNA"/>
</dbReference>
<dbReference type="AlphaFoldDB" id="A0A084QV50"/>
<reference evidence="10 11" key="1">
    <citation type="journal article" date="2014" name="BMC Genomics">
        <title>Comparative genome sequencing reveals chemotype-specific gene clusters in the toxigenic black mold Stachybotrys.</title>
        <authorList>
            <person name="Semeiks J."/>
            <person name="Borek D."/>
            <person name="Otwinowski Z."/>
            <person name="Grishin N.V."/>
        </authorList>
    </citation>
    <scope>NUCLEOTIDE SEQUENCE [LARGE SCALE GENOMIC DNA]</scope>
    <source>
        <strain evidence="10 11">IBT 40285</strain>
    </source>
</reference>
<keyword evidence="9" id="KW-0812">Transmembrane</keyword>
<dbReference type="InterPro" id="IPR001128">
    <property type="entry name" value="Cyt_P450"/>
</dbReference>
<keyword evidence="5 8" id="KW-0479">Metal-binding</keyword>
<keyword evidence="9" id="KW-1133">Transmembrane helix</keyword>
<comment type="cofactor">
    <cofactor evidence="1 8">
        <name>heme</name>
        <dbReference type="ChEBI" id="CHEBI:30413"/>
    </cofactor>
</comment>